<dbReference type="Gene3D" id="3.40.190.10">
    <property type="entry name" value="Periplasmic binding protein-like II"/>
    <property type="match status" value="2"/>
</dbReference>
<dbReference type="EMBL" id="RCZP01000002">
    <property type="protein sequence ID" value="TPG60449.1"/>
    <property type="molecule type" value="Genomic_DNA"/>
</dbReference>
<dbReference type="Proteomes" id="UP000317078">
    <property type="component" value="Unassembled WGS sequence"/>
</dbReference>
<gene>
    <name evidence="1" type="ORF">EAH89_03505</name>
</gene>
<dbReference type="OrthoDB" id="7255945at2"/>
<dbReference type="AlphaFoldDB" id="A0A502GE98"/>
<keyword evidence="2" id="KW-1185">Reference proteome</keyword>
<dbReference type="SUPFAM" id="SSF53850">
    <property type="entry name" value="Periplasmic binding protein-like II"/>
    <property type="match status" value="1"/>
</dbReference>
<dbReference type="InterPro" id="IPR050682">
    <property type="entry name" value="ModA/WtpA"/>
</dbReference>
<comment type="caution">
    <text evidence="1">The sequence shown here is derived from an EMBL/GenBank/DDBJ whole genome shotgun (WGS) entry which is preliminary data.</text>
</comment>
<dbReference type="PANTHER" id="PTHR30632:SF11">
    <property type="entry name" value="BLR4797 PROTEIN"/>
    <property type="match status" value="1"/>
</dbReference>
<proteinExistence type="predicted"/>
<organism evidence="1 2">
    <name type="scientific">Muricoccus nepalensis</name>
    <dbReference type="NCBI Taxonomy" id="1854500"/>
    <lineage>
        <taxon>Bacteria</taxon>
        <taxon>Pseudomonadati</taxon>
        <taxon>Pseudomonadota</taxon>
        <taxon>Alphaproteobacteria</taxon>
        <taxon>Acetobacterales</taxon>
        <taxon>Roseomonadaceae</taxon>
        <taxon>Muricoccus</taxon>
    </lineage>
</organism>
<accession>A0A502GE98</accession>
<dbReference type="PANTHER" id="PTHR30632">
    <property type="entry name" value="MOLYBDATE-BINDING PERIPLASMIC PROTEIN"/>
    <property type="match status" value="1"/>
</dbReference>
<protein>
    <submittedName>
        <fullName evidence="1">ABC transporter substrate-binding protein</fullName>
    </submittedName>
</protein>
<dbReference type="Pfam" id="PF13531">
    <property type="entry name" value="SBP_bac_11"/>
    <property type="match status" value="1"/>
</dbReference>
<evidence type="ECO:0000313" key="2">
    <source>
        <dbReference type="Proteomes" id="UP000317078"/>
    </source>
</evidence>
<name>A0A502GE98_9PROT</name>
<reference evidence="1 2" key="1">
    <citation type="journal article" date="2019" name="Environ. Microbiol.">
        <title>Species interactions and distinct microbial communities in high Arctic permafrost affected cryosols are associated with the CH4 and CO2 gas fluxes.</title>
        <authorList>
            <person name="Altshuler I."/>
            <person name="Hamel J."/>
            <person name="Turney S."/>
            <person name="Magnuson E."/>
            <person name="Levesque R."/>
            <person name="Greer C."/>
            <person name="Whyte L.G."/>
        </authorList>
    </citation>
    <scope>NUCLEOTIDE SEQUENCE [LARGE SCALE GENOMIC DNA]</scope>
    <source>
        <strain evidence="1 2">S9.3B</strain>
    </source>
</reference>
<evidence type="ECO:0000313" key="1">
    <source>
        <dbReference type="EMBL" id="TPG60449.1"/>
    </source>
</evidence>
<dbReference type="GO" id="GO:0015689">
    <property type="term" value="P:molybdate ion transport"/>
    <property type="evidence" value="ECO:0007669"/>
    <property type="project" value="TreeGrafter"/>
</dbReference>
<dbReference type="GO" id="GO:0030973">
    <property type="term" value="F:molybdate ion binding"/>
    <property type="evidence" value="ECO:0007669"/>
    <property type="project" value="TreeGrafter"/>
</dbReference>
<sequence length="259" mass="26620">MLREPGEAAVIDRRTLLAGLLAPRLLHAQAAPPTILAAGATKHAVEELQEGLRAAGQPVPAAAYDTVGALRDRVLAGERPAVVLLSAEAVAAIGARVAIPVDGVAAVGRTGVGLAAPAGRPSPDIGTPEALRAALLATDSVAVADPARGATAGRHFMGVLDRLGIAEAMRPKLRLVPFGVEGVALAARGEVPLAVSQATEITDRPGVRLAGLLPDPLQLWTVYQVAALRDDEAARSLLRLFTSGAAREAFRRIGFQPLA</sequence>